<dbReference type="GO" id="GO:0003700">
    <property type="term" value="F:DNA-binding transcription factor activity"/>
    <property type="evidence" value="ECO:0007669"/>
    <property type="project" value="TreeGrafter"/>
</dbReference>
<keyword evidence="2 4" id="KW-0238">DNA-binding</keyword>
<evidence type="ECO:0000259" key="5">
    <source>
        <dbReference type="PROSITE" id="PS50977"/>
    </source>
</evidence>
<dbReference type="PANTHER" id="PTHR30055:SF234">
    <property type="entry name" value="HTH-TYPE TRANSCRIPTIONAL REGULATOR BETI"/>
    <property type="match status" value="1"/>
</dbReference>
<gene>
    <name evidence="6" type="ordered locus">Dalk_5185</name>
</gene>
<accession>B8FE74</accession>
<dbReference type="KEGG" id="dal:Dalk_5185"/>
<evidence type="ECO:0000256" key="1">
    <source>
        <dbReference type="ARBA" id="ARBA00023015"/>
    </source>
</evidence>
<evidence type="ECO:0000256" key="4">
    <source>
        <dbReference type="PROSITE-ProRule" id="PRU00335"/>
    </source>
</evidence>
<evidence type="ECO:0000256" key="2">
    <source>
        <dbReference type="ARBA" id="ARBA00023125"/>
    </source>
</evidence>
<sequence length="194" mass="21098">MTAKTNKPMGKAAVMEAILEASTALFAEKGIAAVSWRDIAAKANVNPGLIHRHFRTKENIRLQVQDRLMEEINKDIGEPGDPEEALVNGVLALRKNDAFWKVMARTFLDGKFEGDVQTSFPFLQKMVDSLNTAQDAGTITSRVDPTMLVAGGTAMALGLLLFEKYILPATGLDAAPPEETQDAILNAFLEALLK</sequence>
<keyword evidence="7" id="KW-1185">Reference proteome</keyword>
<dbReference type="eggNOG" id="COG1309">
    <property type="taxonomic scope" value="Bacteria"/>
</dbReference>
<dbReference type="PROSITE" id="PS50977">
    <property type="entry name" value="HTH_TETR_2"/>
    <property type="match status" value="1"/>
</dbReference>
<dbReference type="SUPFAM" id="SSF48498">
    <property type="entry name" value="Tetracyclin repressor-like, C-terminal domain"/>
    <property type="match status" value="1"/>
</dbReference>
<dbReference type="GO" id="GO:0000976">
    <property type="term" value="F:transcription cis-regulatory region binding"/>
    <property type="evidence" value="ECO:0007669"/>
    <property type="project" value="TreeGrafter"/>
</dbReference>
<feature type="DNA-binding region" description="H-T-H motif" evidence="4">
    <location>
        <begin position="35"/>
        <end position="54"/>
    </location>
</feature>
<dbReference type="InterPro" id="IPR036271">
    <property type="entry name" value="Tet_transcr_reg_TetR-rel_C_sf"/>
</dbReference>
<dbReference type="PRINTS" id="PR00455">
    <property type="entry name" value="HTHTETR"/>
</dbReference>
<dbReference type="Gene3D" id="1.10.357.10">
    <property type="entry name" value="Tetracycline Repressor, domain 2"/>
    <property type="match status" value="1"/>
</dbReference>
<dbReference type="InterPro" id="IPR001647">
    <property type="entry name" value="HTH_TetR"/>
</dbReference>
<evidence type="ECO:0000313" key="6">
    <source>
        <dbReference type="EMBL" id="ACL06855.1"/>
    </source>
</evidence>
<feature type="domain" description="HTH tetR-type" evidence="5">
    <location>
        <begin position="12"/>
        <end position="72"/>
    </location>
</feature>
<dbReference type="Proteomes" id="UP000000739">
    <property type="component" value="Chromosome"/>
</dbReference>
<protein>
    <submittedName>
        <fullName evidence="6">Transcriptional regulator, TetR family</fullName>
    </submittedName>
</protein>
<dbReference type="RefSeq" id="WP_015949892.1">
    <property type="nucleotide sequence ID" value="NC_011768.1"/>
</dbReference>
<dbReference type="AlphaFoldDB" id="B8FE74"/>
<evidence type="ECO:0000256" key="3">
    <source>
        <dbReference type="ARBA" id="ARBA00023163"/>
    </source>
</evidence>
<organism evidence="6 7">
    <name type="scientific">Desulfatibacillum aliphaticivorans</name>
    <dbReference type="NCBI Taxonomy" id="218208"/>
    <lineage>
        <taxon>Bacteria</taxon>
        <taxon>Pseudomonadati</taxon>
        <taxon>Thermodesulfobacteriota</taxon>
        <taxon>Desulfobacteria</taxon>
        <taxon>Desulfobacterales</taxon>
        <taxon>Desulfatibacillaceae</taxon>
        <taxon>Desulfatibacillum</taxon>
    </lineage>
</organism>
<dbReference type="SUPFAM" id="SSF46689">
    <property type="entry name" value="Homeodomain-like"/>
    <property type="match status" value="1"/>
</dbReference>
<dbReference type="PANTHER" id="PTHR30055">
    <property type="entry name" value="HTH-TYPE TRANSCRIPTIONAL REGULATOR RUTR"/>
    <property type="match status" value="1"/>
</dbReference>
<name>B8FE74_DESAL</name>
<evidence type="ECO:0000313" key="7">
    <source>
        <dbReference type="Proteomes" id="UP000000739"/>
    </source>
</evidence>
<keyword evidence="1" id="KW-0805">Transcription regulation</keyword>
<proteinExistence type="predicted"/>
<dbReference type="InterPro" id="IPR009057">
    <property type="entry name" value="Homeodomain-like_sf"/>
</dbReference>
<dbReference type="InterPro" id="IPR050109">
    <property type="entry name" value="HTH-type_TetR-like_transc_reg"/>
</dbReference>
<reference evidence="6 7" key="1">
    <citation type="journal article" date="2012" name="Environ. Microbiol.">
        <title>The genome sequence of Desulfatibacillum alkenivorans AK-01: a blueprint for anaerobic alkane oxidation.</title>
        <authorList>
            <person name="Callaghan A.V."/>
            <person name="Morris B.E."/>
            <person name="Pereira I.A."/>
            <person name="McInerney M.J."/>
            <person name="Austin R.N."/>
            <person name="Groves J.T."/>
            <person name="Kukor J.J."/>
            <person name="Suflita J.M."/>
            <person name="Young L.Y."/>
            <person name="Zylstra G.J."/>
            <person name="Wawrik B."/>
        </authorList>
    </citation>
    <scope>NUCLEOTIDE SEQUENCE [LARGE SCALE GENOMIC DNA]</scope>
    <source>
        <strain evidence="6 7">AK-01</strain>
    </source>
</reference>
<keyword evidence="3" id="KW-0804">Transcription</keyword>
<dbReference type="EMBL" id="CP001322">
    <property type="protein sequence ID" value="ACL06855.1"/>
    <property type="molecule type" value="Genomic_DNA"/>
</dbReference>
<dbReference type="HOGENOM" id="CLU_088572_2_0_7"/>
<dbReference type="Pfam" id="PF00440">
    <property type="entry name" value="TetR_N"/>
    <property type="match status" value="1"/>
</dbReference>